<dbReference type="InterPro" id="IPR036390">
    <property type="entry name" value="WH_DNA-bd_sf"/>
</dbReference>
<evidence type="ECO:0000313" key="8">
    <source>
        <dbReference type="Proteomes" id="UP001250214"/>
    </source>
</evidence>
<keyword evidence="3" id="KW-0804">Transcription</keyword>
<dbReference type="Proteomes" id="UP001250214">
    <property type="component" value="Unassembled WGS sequence"/>
</dbReference>
<organism evidence="7 8">
    <name type="scientific">Lipingzhangella rawalii</name>
    <dbReference type="NCBI Taxonomy" id="2055835"/>
    <lineage>
        <taxon>Bacteria</taxon>
        <taxon>Bacillati</taxon>
        <taxon>Actinomycetota</taxon>
        <taxon>Actinomycetes</taxon>
        <taxon>Streptosporangiales</taxon>
        <taxon>Nocardiopsidaceae</taxon>
        <taxon>Lipingzhangella</taxon>
    </lineage>
</organism>
<feature type="domain" description="HTH iclR-type" evidence="5">
    <location>
        <begin position="19"/>
        <end position="80"/>
    </location>
</feature>
<dbReference type="Gene3D" id="3.30.450.40">
    <property type="match status" value="2"/>
</dbReference>
<sequence>MVQSIPQPHPEARTQGTRSQTLDRGLQVLQALRDAGGPMSIAALATTLGVHRSIVYRMVRTLEDHRLVARTSEGNYELGLGLPSLARGVSHSLQSAATPVLTELANETRMTAFIVVPAQDEAVTLLTVEPRHSMGHVAYAPGMRHPINRGAPGMAMLSALPPTAEERPEVSTARERGWAYSHSEVLAGMSAVAAPVATRTTLAAVAVVYLETRDRGEAPLRLGERVHGAARDIVSDLP</sequence>
<dbReference type="SUPFAM" id="SSF46785">
    <property type="entry name" value="Winged helix' DNA-binding domain"/>
    <property type="match status" value="1"/>
</dbReference>
<evidence type="ECO:0000256" key="2">
    <source>
        <dbReference type="ARBA" id="ARBA00023125"/>
    </source>
</evidence>
<protein>
    <submittedName>
        <fullName evidence="7">IclR family transcriptional regulator</fullName>
    </submittedName>
</protein>
<keyword evidence="2" id="KW-0238">DNA-binding</keyword>
<dbReference type="InterPro" id="IPR050707">
    <property type="entry name" value="HTH_MetabolicPath_Reg"/>
</dbReference>
<dbReference type="PROSITE" id="PS51077">
    <property type="entry name" value="HTH_ICLR"/>
    <property type="match status" value="1"/>
</dbReference>
<dbReference type="Pfam" id="PF01614">
    <property type="entry name" value="IclR_C"/>
    <property type="match status" value="1"/>
</dbReference>
<keyword evidence="8" id="KW-1185">Reference proteome</keyword>
<dbReference type="RefSeq" id="WP_310912521.1">
    <property type="nucleotide sequence ID" value="NZ_JAVLVT010000005.1"/>
</dbReference>
<keyword evidence="1" id="KW-0805">Transcription regulation</keyword>
<evidence type="ECO:0000256" key="4">
    <source>
        <dbReference type="SAM" id="MobiDB-lite"/>
    </source>
</evidence>
<feature type="domain" description="IclR-ED" evidence="6">
    <location>
        <begin position="76"/>
        <end position="238"/>
    </location>
</feature>
<dbReference type="PROSITE" id="PS51078">
    <property type="entry name" value="ICLR_ED"/>
    <property type="match status" value="1"/>
</dbReference>
<gene>
    <name evidence="7" type="ORF">RIF23_11730</name>
</gene>
<dbReference type="InterPro" id="IPR014757">
    <property type="entry name" value="Tscrpt_reg_IclR_C"/>
</dbReference>
<name>A0ABU2H6N6_9ACTN</name>
<dbReference type="InterPro" id="IPR029016">
    <property type="entry name" value="GAF-like_dom_sf"/>
</dbReference>
<dbReference type="InterPro" id="IPR005471">
    <property type="entry name" value="Tscrpt_reg_IclR_N"/>
</dbReference>
<proteinExistence type="predicted"/>
<dbReference type="SMART" id="SM00346">
    <property type="entry name" value="HTH_ICLR"/>
    <property type="match status" value="1"/>
</dbReference>
<reference evidence="8" key="1">
    <citation type="submission" date="2023-07" db="EMBL/GenBank/DDBJ databases">
        <title>Novel species in the genus Lipingzhangella isolated from Sambhar Salt Lake.</title>
        <authorList>
            <person name="Jiya N."/>
            <person name="Kajale S."/>
            <person name="Sharma A."/>
        </authorList>
    </citation>
    <scope>NUCLEOTIDE SEQUENCE [LARGE SCALE GENOMIC DNA]</scope>
    <source>
        <strain evidence="8">LS1_29</strain>
    </source>
</reference>
<accession>A0ABU2H6N6</accession>
<dbReference type="SUPFAM" id="SSF55781">
    <property type="entry name" value="GAF domain-like"/>
    <property type="match status" value="1"/>
</dbReference>
<evidence type="ECO:0000259" key="6">
    <source>
        <dbReference type="PROSITE" id="PS51078"/>
    </source>
</evidence>
<dbReference type="Gene3D" id="1.10.10.10">
    <property type="entry name" value="Winged helix-like DNA-binding domain superfamily/Winged helix DNA-binding domain"/>
    <property type="match status" value="1"/>
</dbReference>
<dbReference type="PANTHER" id="PTHR30136:SF24">
    <property type="entry name" value="HTH-TYPE TRANSCRIPTIONAL REPRESSOR ALLR"/>
    <property type="match status" value="1"/>
</dbReference>
<evidence type="ECO:0000256" key="3">
    <source>
        <dbReference type="ARBA" id="ARBA00023163"/>
    </source>
</evidence>
<dbReference type="PANTHER" id="PTHR30136">
    <property type="entry name" value="HELIX-TURN-HELIX TRANSCRIPTIONAL REGULATOR, ICLR FAMILY"/>
    <property type="match status" value="1"/>
</dbReference>
<evidence type="ECO:0000259" key="5">
    <source>
        <dbReference type="PROSITE" id="PS51077"/>
    </source>
</evidence>
<evidence type="ECO:0000256" key="1">
    <source>
        <dbReference type="ARBA" id="ARBA00023015"/>
    </source>
</evidence>
<evidence type="ECO:0000313" key="7">
    <source>
        <dbReference type="EMBL" id="MDS1270968.1"/>
    </source>
</evidence>
<comment type="caution">
    <text evidence="7">The sequence shown here is derived from an EMBL/GenBank/DDBJ whole genome shotgun (WGS) entry which is preliminary data.</text>
</comment>
<dbReference type="InterPro" id="IPR036388">
    <property type="entry name" value="WH-like_DNA-bd_sf"/>
</dbReference>
<feature type="region of interest" description="Disordered" evidence="4">
    <location>
        <begin position="1"/>
        <end position="20"/>
    </location>
</feature>
<dbReference type="Pfam" id="PF09339">
    <property type="entry name" value="HTH_IclR"/>
    <property type="match status" value="1"/>
</dbReference>
<dbReference type="EMBL" id="JAVLVT010000005">
    <property type="protein sequence ID" value="MDS1270968.1"/>
    <property type="molecule type" value="Genomic_DNA"/>
</dbReference>